<keyword evidence="3" id="KW-1185">Reference proteome</keyword>
<sequence>MDTDWCLTCDRHFQGSGPYCSTDCQDRAGPSTPNYSPFCSYSDKRSDDDSDDDEVIYHHVDDAMVHAHWRGNGAAGILAWAAEIPACTPSGSIYAHSSSSKTTSPSASTSRLPKLLRPNQRPAPPALCVSTPRTTLPPPTRPIRTSPQRFYGSSANRSADAESDGKTSLLSGATESSLATPASSHVVPIIPSKDRPSVLGAIAGHVRSWVTPTSPLVASPSSQTHYKQRITAASVIQDEPHKFTIVAHTHRSPAFYPSESSFDDEVAAWKVSSTILVDAPRAKLDRAPTPYRPRGRKLSRV</sequence>
<proteinExistence type="predicted"/>
<evidence type="ECO:0000313" key="2">
    <source>
        <dbReference type="EMBL" id="RDB20817.1"/>
    </source>
</evidence>
<feature type="compositionally biased region" description="Polar residues" evidence="1">
    <location>
        <begin position="166"/>
        <end position="183"/>
    </location>
</feature>
<gene>
    <name evidence="2" type="ORF">Hypma_011959</name>
</gene>
<evidence type="ECO:0000256" key="1">
    <source>
        <dbReference type="SAM" id="MobiDB-lite"/>
    </source>
</evidence>
<dbReference type="InParanoid" id="A0A369JJS1"/>
<name>A0A369JJS1_HYPMA</name>
<dbReference type="OrthoDB" id="2210012at2759"/>
<evidence type="ECO:0000313" key="3">
    <source>
        <dbReference type="Proteomes" id="UP000076154"/>
    </source>
</evidence>
<feature type="compositionally biased region" description="Low complexity" evidence="1">
    <location>
        <begin position="97"/>
        <end position="110"/>
    </location>
</feature>
<dbReference type="Proteomes" id="UP000076154">
    <property type="component" value="Unassembled WGS sequence"/>
</dbReference>
<organism evidence="2 3">
    <name type="scientific">Hypsizygus marmoreus</name>
    <name type="common">White beech mushroom</name>
    <name type="synonym">Agaricus marmoreus</name>
    <dbReference type="NCBI Taxonomy" id="39966"/>
    <lineage>
        <taxon>Eukaryota</taxon>
        <taxon>Fungi</taxon>
        <taxon>Dikarya</taxon>
        <taxon>Basidiomycota</taxon>
        <taxon>Agaricomycotina</taxon>
        <taxon>Agaricomycetes</taxon>
        <taxon>Agaricomycetidae</taxon>
        <taxon>Agaricales</taxon>
        <taxon>Tricholomatineae</taxon>
        <taxon>Lyophyllaceae</taxon>
        <taxon>Hypsizygus</taxon>
    </lineage>
</organism>
<dbReference type="AlphaFoldDB" id="A0A369JJS1"/>
<dbReference type="EMBL" id="LUEZ02000056">
    <property type="protein sequence ID" value="RDB20817.1"/>
    <property type="molecule type" value="Genomic_DNA"/>
</dbReference>
<comment type="caution">
    <text evidence="2">The sequence shown here is derived from an EMBL/GenBank/DDBJ whole genome shotgun (WGS) entry which is preliminary data.</text>
</comment>
<accession>A0A369JJS1</accession>
<feature type="region of interest" description="Disordered" evidence="1">
    <location>
        <begin position="93"/>
        <end position="183"/>
    </location>
</feature>
<protein>
    <submittedName>
        <fullName evidence="2">Uncharacterized protein</fullName>
    </submittedName>
</protein>
<reference evidence="2" key="1">
    <citation type="submission" date="2018-04" db="EMBL/GenBank/DDBJ databases">
        <title>Whole genome sequencing of Hypsizygus marmoreus.</title>
        <authorList>
            <person name="Choi I.-G."/>
            <person name="Min B."/>
            <person name="Kim J.-G."/>
            <person name="Kim S."/>
            <person name="Oh Y.-L."/>
            <person name="Kong W.-S."/>
            <person name="Park H."/>
            <person name="Jeong J."/>
            <person name="Song E.-S."/>
        </authorList>
    </citation>
    <scope>NUCLEOTIDE SEQUENCE [LARGE SCALE GENOMIC DNA]</scope>
    <source>
        <strain evidence="2">51987-8</strain>
    </source>
</reference>